<evidence type="ECO:0000313" key="2">
    <source>
        <dbReference type="EMBL" id="SNZ01302.1"/>
    </source>
</evidence>
<evidence type="ECO:0008006" key="4">
    <source>
        <dbReference type="Google" id="ProtNLM"/>
    </source>
</evidence>
<dbReference type="Proteomes" id="UP000219048">
    <property type="component" value="Unassembled WGS sequence"/>
</dbReference>
<accession>A0A285MVS5</accession>
<dbReference type="OrthoDB" id="1038500at2"/>
<name>A0A285MVS5_9FLAO</name>
<feature type="compositionally biased region" description="Basic and acidic residues" evidence="1">
    <location>
        <begin position="151"/>
        <end position="163"/>
    </location>
</feature>
<protein>
    <recommendedName>
        <fullName evidence="4">DUF4138 domain-containing protein</fullName>
    </recommendedName>
</protein>
<dbReference type="EMBL" id="OBEH01000005">
    <property type="protein sequence ID" value="SNZ01302.1"/>
    <property type="molecule type" value="Genomic_DNA"/>
</dbReference>
<dbReference type="AlphaFoldDB" id="A0A285MVS5"/>
<evidence type="ECO:0000256" key="1">
    <source>
        <dbReference type="SAM" id="MobiDB-lite"/>
    </source>
</evidence>
<organism evidence="2 3">
    <name type="scientific">Flagellimonas pacifica</name>
    <dbReference type="NCBI Taxonomy" id="1247520"/>
    <lineage>
        <taxon>Bacteria</taxon>
        <taxon>Pseudomonadati</taxon>
        <taxon>Bacteroidota</taxon>
        <taxon>Flavobacteriia</taxon>
        <taxon>Flavobacteriales</taxon>
        <taxon>Flavobacteriaceae</taxon>
        <taxon>Flagellimonas</taxon>
    </lineage>
</organism>
<keyword evidence="3" id="KW-1185">Reference proteome</keyword>
<dbReference type="InterPro" id="IPR022298">
    <property type="entry name" value="Conjug_transposon_TraN"/>
</dbReference>
<feature type="compositionally biased region" description="Polar residues" evidence="1">
    <location>
        <begin position="134"/>
        <end position="150"/>
    </location>
</feature>
<gene>
    <name evidence="2" type="ORF">SAMN06265377_3140</name>
</gene>
<dbReference type="Pfam" id="PF13595">
    <property type="entry name" value="DUF4138"/>
    <property type="match status" value="1"/>
</dbReference>
<sequence length="325" mass="37957">MKKTFVHILFLSITNILCSQAIRDTVEVSKRFKTIVIFPDDIAESVIGNEMGFTVDLPKTNGSKFNGRILKLYYDDLAKNTMDITNHTVITQSGNVYDFILRLVDRPKKLTWYVKPQMAITNIDSGKITFPQTVQSSDNKPSINGLSATSNKKEHKELREPPRDSVAQIATRDLYEKDPEEYYRLRCYYMQFDKAKIPRYFARKDNVFLWLKGVYYNENEIYVQLRIENKEGLDLDINFLKYFIASSYKNTTKQKIPITKNSGLLYEYKVPKTVKGNTENHFVVVFKKFTLDDKKELLFEMDEESGNRNLTLRVGHETINNPKRF</sequence>
<dbReference type="RefSeq" id="WP_097046760.1">
    <property type="nucleotide sequence ID" value="NZ_OBEH01000005.1"/>
</dbReference>
<reference evidence="3" key="1">
    <citation type="submission" date="2017-09" db="EMBL/GenBank/DDBJ databases">
        <authorList>
            <person name="Varghese N."/>
            <person name="Submissions S."/>
        </authorList>
    </citation>
    <scope>NUCLEOTIDE SEQUENCE [LARGE SCALE GENOMIC DNA]</scope>
    <source>
        <strain evidence="3">DSM 25885</strain>
    </source>
</reference>
<feature type="region of interest" description="Disordered" evidence="1">
    <location>
        <begin position="134"/>
        <end position="163"/>
    </location>
</feature>
<evidence type="ECO:0000313" key="3">
    <source>
        <dbReference type="Proteomes" id="UP000219048"/>
    </source>
</evidence>
<proteinExistence type="predicted"/>